<feature type="transmembrane region" description="Helical" evidence="1">
    <location>
        <begin position="469"/>
        <end position="491"/>
    </location>
</feature>
<evidence type="ECO:0008006" key="4">
    <source>
        <dbReference type="Google" id="ProtNLM"/>
    </source>
</evidence>
<reference evidence="2" key="1">
    <citation type="submission" date="2020-09" db="EMBL/GenBank/DDBJ databases">
        <title>Taishania pollutisoli gen. nov., sp. nov., Isolated from Tetrabromobisphenol A-Contaminated Soil.</title>
        <authorList>
            <person name="Chen Q."/>
        </authorList>
    </citation>
    <scope>NUCLEOTIDE SEQUENCE</scope>
    <source>
        <strain evidence="2">CZZ-1</strain>
    </source>
</reference>
<evidence type="ECO:0000313" key="3">
    <source>
        <dbReference type="Proteomes" id="UP000652681"/>
    </source>
</evidence>
<keyword evidence="1" id="KW-0812">Transmembrane</keyword>
<gene>
    <name evidence="2" type="ORF">H9Y05_00860</name>
</gene>
<keyword evidence="3" id="KW-1185">Reference proteome</keyword>
<dbReference type="Proteomes" id="UP000652681">
    <property type="component" value="Unassembled WGS sequence"/>
</dbReference>
<keyword evidence="1" id="KW-1133">Transmembrane helix</keyword>
<organism evidence="2 3">
    <name type="scientific">Taishania pollutisoli</name>
    <dbReference type="NCBI Taxonomy" id="2766479"/>
    <lineage>
        <taxon>Bacteria</taxon>
        <taxon>Pseudomonadati</taxon>
        <taxon>Bacteroidota</taxon>
        <taxon>Flavobacteriia</taxon>
        <taxon>Flavobacteriales</taxon>
        <taxon>Crocinitomicaceae</taxon>
        <taxon>Taishania</taxon>
    </lineage>
</organism>
<accession>A0A8J6P3Y6</accession>
<feature type="transmembrane region" description="Helical" evidence="1">
    <location>
        <begin position="290"/>
        <end position="308"/>
    </location>
</feature>
<dbReference type="EMBL" id="JACVEL010000001">
    <property type="protein sequence ID" value="MBC9811014.1"/>
    <property type="molecule type" value="Genomic_DNA"/>
</dbReference>
<comment type="caution">
    <text evidence="2">The sequence shown here is derived from an EMBL/GenBank/DDBJ whole genome shotgun (WGS) entry which is preliminary data.</text>
</comment>
<dbReference type="AlphaFoldDB" id="A0A8J6P3Y6"/>
<evidence type="ECO:0000256" key="1">
    <source>
        <dbReference type="SAM" id="Phobius"/>
    </source>
</evidence>
<feature type="transmembrane region" description="Helical" evidence="1">
    <location>
        <begin position="445"/>
        <end position="463"/>
    </location>
</feature>
<sequence>MSRTFKIGLIAFVVVMVILIVWLSSGGNNASKNRGNSTTATTYTNWDDAYIPDSKDPKGLFHWSATLRLHLQKNKSISTIDYLYSIDTIPKETQPTFLFIGDYFALYEEEIDSLLSKVGRGAKLFISAEKVDGLLYEYLFDDVVMGYYYDTTITVATATKTYPFTALHQAIPVAKKWIGYKFTQTVDSVPFKSLSGYGTLMNSGVIDYGAGKIYLNTTPELFTNYQYLTTPGYAYAKTWLNEIPKDQSVYWLEFARYKPYEYDFMKEYYGEDGKRDDSYLQFIFQDRQRILALLLLISGLILFVLFRAKRMQPFVPFIPKKRNMTMIFADTITSIYFNQRNPFAMVRIQRANFYGIIHKHFHIDLSKEVTEREIESLAQKSNVKPSEINEILRKMNALREYNTSEYELSELRKMILNFYRKSGLISTKIQDRLDVKIYQVYRNEWISGLLILVGLGLITYGTYYLTHAIAIGVVLWPIGAIPIIFGVMRLMKPYLSWSNREISIQPLFGKEKVFNLEQLRSVYQDRKEVQLHFESVTLKVNYWELNRADAKQLQRFAETHNKMK</sequence>
<feature type="transmembrane region" description="Helical" evidence="1">
    <location>
        <begin position="7"/>
        <end position="24"/>
    </location>
</feature>
<keyword evidence="1" id="KW-0472">Membrane</keyword>
<proteinExistence type="predicted"/>
<name>A0A8J6P3Y6_9FLAO</name>
<dbReference type="RefSeq" id="WP_216713241.1">
    <property type="nucleotide sequence ID" value="NZ_JACVEL010000001.1"/>
</dbReference>
<protein>
    <recommendedName>
        <fullName evidence="4">DUF4350 domain-containing protein</fullName>
    </recommendedName>
</protein>
<evidence type="ECO:0000313" key="2">
    <source>
        <dbReference type="EMBL" id="MBC9811014.1"/>
    </source>
</evidence>